<dbReference type="PROSITE" id="PS00427">
    <property type="entry name" value="DISINTEGRIN_1"/>
    <property type="match status" value="1"/>
</dbReference>
<feature type="compositionally biased region" description="Basic residues" evidence="3">
    <location>
        <begin position="972"/>
        <end position="984"/>
    </location>
</feature>
<feature type="compositionally biased region" description="Low complexity" evidence="3">
    <location>
        <begin position="612"/>
        <end position="630"/>
    </location>
</feature>
<dbReference type="InterPro" id="IPR036436">
    <property type="entry name" value="Disintegrin_dom_sf"/>
</dbReference>
<feature type="region of interest" description="Disordered" evidence="3">
    <location>
        <begin position="425"/>
        <end position="467"/>
    </location>
</feature>
<accession>A0A9D4DA69</accession>
<dbReference type="FunFam" id="4.10.70.10:FF:000001">
    <property type="entry name" value="Disintegrin and metalloproteinase domain-containing protein 22"/>
    <property type="match status" value="1"/>
</dbReference>
<dbReference type="Pfam" id="PF08516">
    <property type="entry name" value="ADAM_CR"/>
    <property type="match status" value="1"/>
</dbReference>
<keyword evidence="4" id="KW-0812">Transmembrane</keyword>
<gene>
    <name evidence="6" type="ORF">DPMN_048536</name>
</gene>
<keyword evidence="4" id="KW-1133">Transmembrane helix</keyword>
<feature type="disulfide bond" evidence="2">
    <location>
        <begin position="84"/>
        <end position="104"/>
    </location>
</feature>
<dbReference type="SMART" id="SM00050">
    <property type="entry name" value="DISIN"/>
    <property type="match status" value="1"/>
</dbReference>
<dbReference type="Pfam" id="PF23106">
    <property type="entry name" value="EGF_Teneurin"/>
    <property type="match status" value="1"/>
</dbReference>
<comment type="caution">
    <text evidence="6">The sequence shown here is derived from an EMBL/GenBank/DDBJ whole genome shotgun (WGS) entry which is preliminary data.</text>
</comment>
<dbReference type="InterPro" id="IPR000742">
    <property type="entry name" value="EGF"/>
</dbReference>
<sequence length="1028" mass="112459">MHWDISLNMGIANCLTLDPQPKFQQTCGNKYVERGEECDCGSPEECALSDPCCDPGTCLLKYWAQCRTGACCHNCSYLATDYVCRERSTDCDVPEFCTGRDGECPANNYAKDGHTCNNNTGYCMGGVCPTLDKQCQHIWGSDALKADGQCYERFNPTGNFNGHCGKENSTGSYAKCLPEDIQCGLLHCSGGLKQPLYGPDKDSSKTTFSSNGHEYECKTVHGPSTLDLPNLGIVLDGTRCGEERVCMNRKCVALTNLQPLQCPGMSQGATCLGRGVCTKDDTCFCDPIWAGPDCSVRLKAPRPALSLHSLHTTTVVTTTSAEKVRVMPLNVTFTSPPHAVTTDMSSSAVVQAKENSWMDTKWMMIILAGVVGGLALLLGVSFLCYRRRSPKTSKKKKKFIHHCEEGEVESANKLIKFGSLPSYRDEKTKRKKGKKGKKGNKSAEDSDVELPHPPVIISDPNSAKPEKGILKGAFSAMKYENDRRSSESNTATSSGNGEGDSVGPYDEIDEEDTEAGEIQDIFGTFDQQGKSLDNMIESSSFDFMLPPPFSNLGLQNRSPSPPRKFTGYDRPLSNLTQRPNMWMQNITSPPKSRVLRMRNLDQLLQTIDRNTIDLSPSPDDPPVVISPSTSEDVRSSSTDDRHYPTSSQDPQSPNSITSGSTCTALRPLLGSQWSKYVLHKNNSNVGNFCLDDIESPLPHINIPPPMNPINIRSIFNYGQKLSGRDNSDTPLGSQNGECSSNNGTNNSRSGYEKSSGYGSEHDPERFSIEDVSRNHSRSGSASPPSFSAVIRTGPNQIKLVPAGKYGGASYNPMDNDLQKLLDGVPRIDAGCYERSPILLTNEGSRAGTCSNVTSGTSTLETLKNSSHDCQSSSMNSETNTLVNSELDISNDICDESVDTLDQQLREASEGRFINDGDESFTSEHSKHPLPELPNGILPNPKPLGEIDRDQTESGQCIDRSLEEISPLDNHKNRNHRKNLRHSSKGNRPLSQSYSSKDTNCDEVATERDSLLVNRFSAIEPHTVDICDC</sequence>
<feature type="compositionally biased region" description="Basic and acidic residues" evidence="3">
    <location>
        <begin position="631"/>
        <end position="643"/>
    </location>
</feature>
<dbReference type="AlphaFoldDB" id="A0A9D4DA69"/>
<dbReference type="PROSITE" id="PS50214">
    <property type="entry name" value="DISINTEGRIN_2"/>
    <property type="match status" value="1"/>
</dbReference>
<evidence type="ECO:0000256" key="4">
    <source>
        <dbReference type="SAM" id="Phobius"/>
    </source>
</evidence>
<feature type="region of interest" description="Disordered" evidence="3">
    <location>
        <begin position="479"/>
        <end position="513"/>
    </location>
</feature>
<dbReference type="PROSITE" id="PS00022">
    <property type="entry name" value="EGF_1"/>
    <property type="match status" value="1"/>
</dbReference>
<reference evidence="6" key="1">
    <citation type="journal article" date="2019" name="bioRxiv">
        <title>The Genome of the Zebra Mussel, Dreissena polymorpha: A Resource for Invasive Species Research.</title>
        <authorList>
            <person name="McCartney M.A."/>
            <person name="Auch B."/>
            <person name="Kono T."/>
            <person name="Mallez S."/>
            <person name="Zhang Y."/>
            <person name="Obille A."/>
            <person name="Becker A."/>
            <person name="Abrahante J.E."/>
            <person name="Garbe J."/>
            <person name="Badalamenti J.P."/>
            <person name="Herman A."/>
            <person name="Mangelson H."/>
            <person name="Liachko I."/>
            <person name="Sullivan S."/>
            <person name="Sone E.D."/>
            <person name="Koren S."/>
            <person name="Silverstein K.A.T."/>
            <person name="Beckman K.B."/>
            <person name="Gohl D.M."/>
        </authorList>
    </citation>
    <scope>NUCLEOTIDE SEQUENCE</scope>
    <source>
        <strain evidence="6">Duluth1</strain>
        <tissue evidence="6">Whole animal</tissue>
    </source>
</reference>
<feature type="region of interest" description="Disordered" evidence="3">
    <location>
        <begin position="609"/>
        <end position="660"/>
    </location>
</feature>
<dbReference type="InterPro" id="IPR018358">
    <property type="entry name" value="Disintegrin_CS"/>
</dbReference>
<feature type="compositionally biased region" description="Polar residues" evidence="3">
    <location>
        <begin position="728"/>
        <end position="738"/>
    </location>
</feature>
<feature type="compositionally biased region" description="Polar residues" evidence="3">
    <location>
        <begin position="988"/>
        <end position="997"/>
    </location>
</feature>
<name>A0A9D4DA69_DREPO</name>
<keyword evidence="4" id="KW-0472">Membrane</keyword>
<organism evidence="6 7">
    <name type="scientific">Dreissena polymorpha</name>
    <name type="common">Zebra mussel</name>
    <name type="synonym">Mytilus polymorpha</name>
    <dbReference type="NCBI Taxonomy" id="45954"/>
    <lineage>
        <taxon>Eukaryota</taxon>
        <taxon>Metazoa</taxon>
        <taxon>Spiralia</taxon>
        <taxon>Lophotrochozoa</taxon>
        <taxon>Mollusca</taxon>
        <taxon>Bivalvia</taxon>
        <taxon>Autobranchia</taxon>
        <taxon>Heteroconchia</taxon>
        <taxon>Euheterodonta</taxon>
        <taxon>Imparidentia</taxon>
        <taxon>Neoheterodontei</taxon>
        <taxon>Myida</taxon>
        <taxon>Dreissenoidea</taxon>
        <taxon>Dreissenidae</taxon>
        <taxon>Dreissena</taxon>
    </lineage>
</organism>
<dbReference type="Gene3D" id="4.10.70.10">
    <property type="entry name" value="Disintegrin domain"/>
    <property type="match status" value="1"/>
</dbReference>
<keyword evidence="7" id="KW-1185">Reference proteome</keyword>
<evidence type="ECO:0000313" key="6">
    <source>
        <dbReference type="EMBL" id="KAH3741808.1"/>
    </source>
</evidence>
<feature type="region of interest" description="Disordered" evidence="3">
    <location>
        <begin position="908"/>
        <end position="1001"/>
    </location>
</feature>
<feature type="region of interest" description="Disordered" evidence="3">
    <location>
        <begin position="720"/>
        <end position="764"/>
    </location>
</feature>
<protein>
    <recommendedName>
        <fullName evidence="5">Disintegrin domain-containing protein</fullName>
    </recommendedName>
</protein>
<feature type="compositionally biased region" description="Low complexity" evidence="3">
    <location>
        <begin position="777"/>
        <end position="788"/>
    </location>
</feature>
<dbReference type="EMBL" id="JAIWYP010000011">
    <property type="protein sequence ID" value="KAH3741808.1"/>
    <property type="molecule type" value="Genomic_DNA"/>
</dbReference>
<dbReference type="PANTHER" id="PTHR11905">
    <property type="entry name" value="ADAM A DISINTEGRIN AND METALLOPROTEASE DOMAIN"/>
    <property type="match status" value="1"/>
</dbReference>
<feature type="domain" description="Disintegrin" evidence="5">
    <location>
        <begin position="24"/>
        <end position="112"/>
    </location>
</feature>
<evidence type="ECO:0000256" key="2">
    <source>
        <dbReference type="PROSITE-ProRule" id="PRU00068"/>
    </source>
</evidence>
<dbReference type="SUPFAM" id="SSF57552">
    <property type="entry name" value="Blood coagulation inhibitor (disintegrin)"/>
    <property type="match status" value="1"/>
</dbReference>
<dbReference type="InterPro" id="IPR006586">
    <property type="entry name" value="ADAM_Cys-rich"/>
</dbReference>
<dbReference type="SMART" id="SM00608">
    <property type="entry name" value="ACR"/>
    <property type="match status" value="1"/>
</dbReference>
<feature type="compositionally biased region" description="Low complexity" evidence="3">
    <location>
        <begin position="739"/>
        <end position="758"/>
    </location>
</feature>
<proteinExistence type="predicted"/>
<feature type="region of interest" description="Disordered" evidence="3">
    <location>
        <begin position="770"/>
        <end position="789"/>
    </location>
</feature>
<evidence type="ECO:0000259" key="5">
    <source>
        <dbReference type="PROSITE" id="PS50214"/>
    </source>
</evidence>
<dbReference type="PANTHER" id="PTHR11905:SF237">
    <property type="entry name" value="MIND-MELD, ISOFORM J"/>
    <property type="match status" value="1"/>
</dbReference>
<feature type="transmembrane region" description="Helical" evidence="4">
    <location>
        <begin position="362"/>
        <end position="385"/>
    </location>
</feature>
<dbReference type="InterPro" id="IPR001762">
    <property type="entry name" value="Disintegrin_dom"/>
</dbReference>
<feature type="compositionally biased region" description="Polar residues" evidence="3">
    <location>
        <begin position="644"/>
        <end position="660"/>
    </location>
</feature>
<feature type="compositionally biased region" description="Basic residues" evidence="3">
    <location>
        <begin position="429"/>
        <end position="440"/>
    </location>
</feature>
<evidence type="ECO:0000256" key="1">
    <source>
        <dbReference type="ARBA" id="ARBA00023157"/>
    </source>
</evidence>
<dbReference type="Pfam" id="PF00200">
    <property type="entry name" value="Disintegrin"/>
    <property type="match status" value="1"/>
</dbReference>
<dbReference type="Proteomes" id="UP000828390">
    <property type="component" value="Unassembled WGS sequence"/>
</dbReference>
<evidence type="ECO:0000313" key="7">
    <source>
        <dbReference type="Proteomes" id="UP000828390"/>
    </source>
</evidence>
<evidence type="ECO:0000256" key="3">
    <source>
        <dbReference type="SAM" id="MobiDB-lite"/>
    </source>
</evidence>
<reference evidence="6" key="2">
    <citation type="submission" date="2020-11" db="EMBL/GenBank/DDBJ databases">
        <authorList>
            <person name="McCartney M.A."/>
            <person name="Auch B."/>
            <person name="Kono T."/>
            <person name="Mallez S."/>
            <person name="Becker A."/>
            <person name="Gohl D.M."/>
            <person name="Silverstein K.A.T."/>
            <person name="Koren S."/>
            <person name="Bechman K.B."/>
            <person name="Herman A."/>
            <person name="Abrahante J.E."/>
            <person name="Garbe J."/>
        </authorList>
    </citation>
    <scope>NUCLEOTIDE SEQUENCE</scope>
    <source>
        <strain evidence="6">Duluth1</strain>
        <tissue evidence="6">Whole animal</tissue>
    </source>
</reference>
<keyword evidence="1 2" id="KW-1015">Disulfide bond</keyword>